<dbReference type="OrthoDB" id="441812at2759"/>
<dbReference type="InterPro" id="IPR036464">
    <property type="entry name" value="Rubisco_LSMT_subst-bd_sf"/>
</dbReference>
<evidence type="ECO:0000256" key="1">
    <source>
        <dbReference type="ARBA" id="ARBA00022603"/>
    </source>
</evidence>
<name>A0A0N4WKA4_HAEPC</name>
<evidence type="ECO:0000256" key="4">
    <source>
        <dbReference type="PROSITE-ProRule" id="PRU00898"/>
    </source>
</evidence>
<dbReference type="SUPFAM" id="SSF82199">
    <property type="entry name" value="SET domain"/>
    <property type="match status" value="1"/>
</dbReference>
<dbReference type="InterPro" id="IPR025785">
    <property type="entry name" value="SETD3"/>
</dbReference>
<evidence type="ECO:0000313" key="6">
    <source>
        <dbReference type="Proteomes" id="UP000268014"/>
    </source>
</evidence>
<dbReference type="EMBL" id="UZAF01017584">
    <property type="protein sequence ID" value="VDO43030.1"/>
    <property type="molecule type" value="Genomic_DNA"/>
</dbReference>
<dbReference type="GO" id="GO:0016279">
    <property type="term" value="F:protein-lysine N-methyltransferase activity"/>
    <property type="evidence" value="ECO:0007669"/>
    <property type="project" value="TreeGrafter"/>
</dbReference>
<dbReference type="STRING" id="6290.A0A0N4WKA4"/>
<dbReference type="EC" id="2.1.1.85" evidence="4"/>
<dbReference type="GO" id="GO:0018064">
    <property type="term" value="F:protein-L-histidine N-tele-methyltransferase activity"/>
    <property type="evidence" value="ECO:0007669"/>
    <property type="project" value="UniProtKB-EC"/>
</dbReference>
<dbReference type="Proteomes" id="UP000268014">
    <property type="component" value="Unassembled WGS sequence"/>
</dbReference>
<dbReference type="Gene3D" id="3.90.1410.10">
    <property type="entry name" value="set domain protein methyltransferase, domain 1"/>
    <property type="match status" value="1"/>
</dbReference>
<dbReference type="InterPro" id="IPR050600">
    <property type="entry name" value="SETD3_SETD6_MTase"/>
</dbReference>
<keyword evidence="1 4" id="KW-0489">Methyltransferase</keyword>
<reference evidence="7" key="1">
    <citation type="submission" date="2017-02" db="UniProtKB">
        <authorList>
            <consortium name="WormBaseParasite"/>
        </authorList>
    </citation>
    <scope>IDENTIFICATION</scope>
</reference>
<comment type="similarity">
    <text evidence="4">Belongs to the class V-like SAM-binding methyltransferase superfamily. SETD3 actin-histidine methyltransferase family.</text>
</comment>
<dbReference type="OMA" id="QCFPIQI"/>
<protein>
    <recommendedName>
        <fullName evidence="4">protein-histidine N-methyltransferase</fullName>
        <ecNumber evidence="4">2.1.1.85</ecNumber>
    </recommendedName>
</protein>
<evidence type="ECO:0000256" key="2">
    <source>
        <dbReference type="ARBA" id="ARBA00022679"/>
    </source>
</evidence>
<dbReference type="CDD" id="cd19176">
    <property type="entry name" value="SET_SETD3"/>
    <property type="match status" value="1"/>
</dbReference>
<keyword evidence="6" id="KW-1185">Reference proteome</keyword>
<proteinExistence type="inferred from homology"/>
<gene>
    <name evidence="5" type="ORF">HPLM_LOCUS11492</name>
</gene>
<keyword evidence="3 4" id="KW-0949">S-adenosyl-L-methionine</keyword>
<evidence type="ECO:0000313" key="7">
    <source>
        <dbReference type="WBParaSite" id="HPLM_0001150001-mRNA-1"/>
    </source>
</evidence>
<sequence>MNVPLVKEGTEYHYLSIQTMGISPTESKKLRGEFLQAAADIFEKVLSKPPTPNVVELWNEHQEIRRVLDEITSKQAKLSDTDIHLSKMRLVFCCISLELRSEKDVADFMTWADQIGIKRYGVTVSECDEVGGLGLLASKQIAEKERCVTVPRHAMISVDLARKSAILKKVFESEVIVQNMANVGLALFICAHKVKSDSKWAPYLNVLPSFYTTPLFYTEDELQLLKPSPVFEEALLFYRTVARQFIYYLLMIGRNDVYDNTSRRERAGAQPPLLYNSPFTVDNFTFSLYRWSVGTVTTRINLIPSETARAADGTRKMVPALIPMLDMANHELIMGTEDLGEAVSYCLEDDCAEILATKNVAPGQWVSMFYGRRSCADHLLHNGFVPAGANPFDSYKLKISLGRADKNFKEKQKLFSEMGFSETSNVYLYDIGVGPSPFHPSMEQFARIYVSDMPAMAISDPATLRKAVEFLKNRFAILERSYGNIAEGKTLNEKNIASLKKAEVSILKNAR</sequence>
<keyword evidence="2 4" id="KW-0808">Transferase</keyword>
<dbReference type="PROSITE" id="PS51565">
    <property type="entry name" value="SAM_MT85_SETD3"/>
    <property type="match status" value="1"/>
</dbReference>
<reference evidence="5 6" key="2">
    <citation type="submission" date="2018-11" db="EMBL/GenBank/DDBJ databases">
        <authorList>
            <consortium name="Pathogen Informatics"/>
        </authorList>
    </citation>
    <scope>NUCLEOTIDE SEQUENCE [LARGE SCALE GENOMIC DNA]</scope>
    <source>
        <strain evidence="5 6">MHpl1</strain>
    </source>
</reference>
<dbReference type="WBParaSite" id="HPLM_0001150001-mRNA-1">
    <property type="protein sequence ID" value="HPLM_0001150001-mRNA-1"/>
    <property type="gene ID" value="HPLM_0001150001"/>
</dbReference>
<dbReference type="PANTHER" id="PTHR13271">
    <property type="entry name" value="UNCHARACTERIZED PUTATIVE METHYLTRANSFERASE"/>
    <property type="match status" value="1"/>
</dbReference>
<comment type="catalytic activity">
    <reaction evidence="4">
        <text>L-histidyl-[protein] + S-adenosyl-L-methionine = N(tele)-methyl-L-histidyl-[protein] + S-adenosyl-L-homocysteine + H(+)</text>
        <dbReference type="Rhea" id="RHEA:19369"/>
        <dbReference type="Rhea" id="RHEA-COMP:9745"/>
        <dbReference type="Rhea" id="RHEA-COMP:11600"/>
        <dbReference type="ChEBI" id="CHEBI:15378"/>
        <dbReference type="ChEBI" id="CHEBI:16367"/>
        <dbReference type="ChEBI" id="CHEBI:29979"/>
        <dbReference type="ChEBI" id="CHEBI:57856"/>
        <dbReference type="ChEBI" id="CHEBI:59789"/>
        <dbReference type="EC" id="2.1.1.85"/>
    </reaction>
</comment>
<evidence type="ECO:0000256" key="3">
    <source>
        <dbReference type="ARBA" id="ARBA00022691"/>
    </source>
</evidence>
<dbReference type="InterPro" id="IPR046341">
    <property type="entry name" value="SET_dom_sf"/>
</dbReference>
<evidence type="ECO:0000313" key="5">
    <source>
        <dbReference type="EMBL" id="VDO43030.1"/>
    </source>
</evidence>
<dbReference type="InterPro" id="IPR044428">
    <property type="entry name" value="SETD3_SET"/>
</dbReference>
<dbReference type="Gene3D" id="3.90.1420.10">
    <property type="entry name" value="Rubisco LSMT, substrate-binding domain"/>
    <property type="match status" value="1"/>
</dbReference>
<dbReference type="GO" id="GO:0032259">
    <property type="term" value="P:methylation"/>
    <property type="evidence" value="ECO:0007669"/>
    <property type="project" value="UniProtKB-KW"/>
</dbReference>
<dbReference type="AlphaFoldDB" id="A0A0N4WKA4"/>
<dbReference type="PANTHER" id="PTHR13271:SF47">
    <property type="entry name" value="ACTIN-HISTIDINE N-METHYLTRANSFERASE"/>
    <property type="match status" value="1"/>
</dbReference>
<accession>A0A0N4WKA4</accession>
<organism evidence="7">
    <name type="scientific">Haemonchus placei</name>
    <name type="common">Barber's pole worm</name>
    <dbReference type="NCBI Taxonomy" id="6290"/>
    <lineage>
        <taxon>Eukaryota</taxon>
        <taxon>Metazoa</taxon>
        <taxon>Ecdysozoa</taxon>
        <taxon>Nematoda</taxon>
        <taxon>Chromadorea</taxon>
        <taxon>Rhabditida</taxon>
        <taxon>Rhabditina</taxon>
        <taxon>Rhabditomorpha</taxon>
        <taxon>Strongyloidea</taxon>
        <taxon>Trichostrongylidae</taxon>
        <taxon>Haemonchus</taxon>
    </lineage>
</organism>